<proteinExistence type="predicted"/>
<evidence type="ECO:0000313" key="1">
    <source>
        <dbReference type="EMBL" id="HJA78598.1"/>
    </source>
</evidence>
<reference evidence="1" key="2">
    <citation type="submission" date="2021-04" db="EMBL/GenBank/DDBJ databases">
        <authorList>
            <person name="Gilroy R."/>
        </authorList>
    </citation>
    <scope>NUCLEOTIDE SEQUENCE</scope>
    <source>
        <strain evidence="1">5032</strain>
    </source>
</reference>
<gene>
    <name evidence="1" type="ORF">H9784_03355</name>
</gene>
<name>A0A9D2KQ43_9BACT</name>
<comment type="caution">
    <text evidence="1">The sequence shown here is derived from an EMBL/GenBank/DDBJ whole genome shotgun (WGS) entry which is preliminary data.</text>
</comment>
<evidence type="ECO:0000313" key="2">
    <source>
        <dbReference type="Proteomes" id="UP000823821"/>
    </source>
</evidence>
<sequence>MPEIYTLALVDNRRPAFLPREDAPLLRALNAGELPDGYAPVARLGDPDLLHCVVCRCAGGPGGCFLLEDGSGPLMAVVAESNLAYTLGLGRFGRLVSDARYAADIFENGGDDDEL</sequence>
<protein>
    <submittedName>
        <fullName evidence="1">Uncharacterized protein</fullName>
    </submittedName>
</protein>
<dbReference type="Proteomes" id="UP000823821">
    <property type="component" value="Unassembled WGS sequence"/>
</dbReference>
<dbReference type="AlphaFoldDB" id="A0A9D2KQ43"/>
<reference evidence="1" key="1">
    <citation type="journal article" date="2021" name="PeerJ">
        <title>Extensive microbial diversity within the chicken gut microbiome revealed by metagenomics and culture.</title>
        <authorList>
            <person name="Gilroy R."/>
            <person name="Ravi A."/>
            <person name="Getino M."/>
            <person name="Pursley I."/>
            <person name="Horton D.L."/>
            <person name="Alikhan N.F."/>
            <person name="Baker D."/>
            <person name="Gharbi K."/>
            <person name="Hall N."/>
            <person name="Watson M."/>
            <person name="Adriaenssens E.M."/>
            <person name="Foster-Nyarko E."/>
            <person name="Jarju S."/>
            <person name="Secka A."/>
            <person name="Antonio M."/>
            <person name="Oren A."/>
            <person name="Chaudhuri R.R."/>
            <person name="La Ragione R."/>
            <person name="Hildebrand F."/>
            <person name="Pallen M.J."/>
        </authorList>
    </citation>
    <scope>NUCLEOTIDE SEQUENCE</scope>
    <source>
        <strain evidence="1">5032</strain>
    </source>
</reference>
<accession>A0A9D2KQ43</accession>
<organism evidence="1 2">
    <name type="scientific">Candidatus Desulfovibrio intestinavium</name>
    <dbReference type="NCBI Taxonomy" id="2838534"/>
    <lineage>
        <taxon>Bacteria</taxon>
        <taxon>Pseudomonadati</taxon>
        <taxon>Thermodesulfobacteriota</taxon>
        <taxon>Desulfovibrionia</taxon>
        <taxon>Desulfovibrionales</taxon>
        <taxon>Desulfovibrionaceae</taxon>
        <taxon>Desulfovibrio</taxon>
    </lineage>
</organism>
<dbReference type="EMBL" id="DWZD01000019">
    <property type="protein sequence ID" value="HJA78598.1"/>
    <property type="molecule type" value="Genomic_DNA"/>
</dbReference>